<dbReference type="Proteomes" id="UP000030004">
    <property type="component" value="Unassembled WGS sequence"/>
</dbReference>
<dbReference type="AlphaFoldDB" id="A0A0A0EKI2"/>
<evidence type="ECO:0000313" key="2">
    <source>
        <dbReference type="Proteomes" id="UP000030004"/>
    </source>
</evidence>
<proteinExistence type="predicted"/>
<dbReference type="STRING" id="1461694.ATO9_04200"/>
<accession>A0A0A0EKI2</accession>
<gene>
    <name evidence="1" type="ORF">ATO9_04200</name>
</gene>
<comment type="caution">
    <text evidence="1">The sequence shown here is derived from an EMBL/GenBank/DDBJ whole genome shotgun (WGS) entry which is preliminary data.</text>
</comment>
<keyword evidence="2" id="KW-1185">Reference proteome</keyword>
<dbReference type="OrthoDB" id="9910353at2"/>
<sequence length="71" mass="8051">MKRFRVTIEEMGEEVRTIGKAWEKGAGEGPEAYGYTPETQATRQYNRTIYEQTVEELDIGRVVSVVNDLPG</sequence>
<evidence type="ECO:0000313" key="1">
    <source>
        <dbReference type="EMBL" id="KGM50678.1"/>
    </source>
</evidence>
<reference evidence="1 2" key="1">
    <citation type="journal article" date="2015" name="Antonie Van Leeuwenhoek">
        <title>Pseudooceanicola atlanticus gen. nov. sp. nov., isolated from surface seawater of the Atlantic Ocean and reclassification of Oceanicola batsensis, Oceanicola marinus, Oceanicola nitratireducens, Oceanicola nanhaiensis, Oceanicola antarcticus and Oceanicola flagellatus, as Pseudooceanicola batsensis comb. nov., Pseudooceanicola marinus comb. nov., Pseudooceanicola nitratireducens comb. nov., Pseudooceanicola nanhaiensis comb. nov., Pseudooceanicola antarcticus comb. nov., and Pseudooceanicola flagellatus comb. nov.</title>
        <authorList>
            <person name="Lai Q."/>
            <person name="Li G."/>
            <person name="Liu X."/>
            <person name="Du Y."/>
            <person name="Sun F."/>
            <person name="Shao Z."/>
        </authorList>
    </citation>
    <scope>NUCLEOTIDE SEQUENCE [LARGE SCALE GENOMIC DNA]</scope>
    <source>
        <strain evidence="1 2">22II-s11g</strain>
    </source>
</reference>
<dbReference type="EMBL" id="AQQX01000001">
    <property type="protein sequence ID" value="KGM50678.1"/>
    <property type="molecule type" value="Genomic_DNA"/>
</dbReference>
<dbReference type="RefSeq" id="WP_043745304.1">
    <property type="nucleotide sequence ID" value="NZ_AQQX01000001.1"/>
</dbReference>
<protein>
    <submittedName>
        <fullName evidence="1">Uncharacterized protein</fullName>
    </submittedName>
</protein>
<organism evidence="1 2">
    <name type="scientific">Pseudooceanicola atlanticus</name>
    <dbReference type="NCBI Taxonomy" id="1461694"/>
    <lineage>
        <taxon>Bacteria</taxon>
        <taxon>Pseudomonadati</taxon>
        <taxon>Pseudomonadota</taxon>
        <taxon>Alphaproteobacteria</taxon>
        <taxon>Rhodobacterales</taxon>
        <taxon>Paracoccaceae</taxon>
        <taxon>Pseudooceanicola</taxon>
    </lineage>
</organism>
<name>A0A0A0EKI2_9RHOB</name>